<gene>
    <name evidence="1" type="ORF">S01H4_53938</name>
</gene>
<reference evidence="1" key="1">
    <citation type="journal article" date="2014" name="Front. Microbiol.">
        <title>High frequency of phylogenetically diverse reductive dehalogenase-homologous genes in deep subseafloor sedimentary metagenomes.</title>
        <authorList>
            <person name="Kawai M."/>
            <person name="Futagami T."/>
            <person name="Toyoda A."/>
            <person name="Takaki Y."/>
            <person name="Nishi S."/>
            <person name="Hori S."/>
            <person name="Arai W."/>
            <person name="Tsubouchi T."/>
            <person name="Morono Y."/>
            <person name="Uchiyama I."/>
            <person name="Ito T."/>
            <person name="Fujiyama A."/>
            <person name="Inagaki F."/>
            <person name="Takami H."/>
        </authorList>
    </citation>
    <scope>NUCLEOTIDE SEQUENCE</scope>
    <source>
        <strain evidence="1">Expedition CK06-06</strain>
    </source>
</reference>
<protein>
    <submittedName>
        <fullName evidence="1">Uncharacterized protein</fullName>
    </submittedName>
</protein>
<organism evidence="1">
    <name type="scientific">marine sediment metagenome</name>
    <dbReference type="NCBI Taxonomy" id="412755"/>
    <lineage>
        <taxon>unclassified sequences</taxon>
        <taxon>metagenomes</taxon>
        <taxon>ecological metagenomes</taxon>
    </lineage>
</organism>
<evidence type="ECO:0000313" key="1">
    <source>
        <dbReference type="EMBL" id="GAH09455.1"/>
    </source>
</evidence>
<sequence>MAKADIKGSVTVGTPLNKPAVPIIYTAPNGDKLTALFSGNDIISITQELPRFVTNWPARIKGFFKIRKKEHPKVYKGLVDVGCIQEDPDGVLVWIEKVVAKRKGG</sequence>
<name>X1DMK0_9ZZZZ</name>
<dbReference type="EMBL" id="BART01030986">
    <property type="protein sequence ID" value="GAH09455.1"/>
    <property type="molecule type" value="Genomic_DNA"/>
</dbReference>
<comment type="caution">
    <text evidence="1">The sequence shown here is derived from an EMBL/GenBank/DDBJ whole genome shotgun (WGS) entry which is preliminary data.</text>
</comment>
<proteinExistence type="predicted"/>
<accession>X1DMK0</accession>
<dbReference type="AlphaFoldDB" id="X1DMK0"/>